<dbReference type="Gene3D" id="3.30.70.1820">
    <property type="entry name" value="L1 transposable element, RRM domain"/>
    <property type="match status" value="1"/>
</dbReference>
<evidence type="ECO:0000256" key="2">
    <source>
        <dbReference type="SAM" id="MobiDB-lite"/>
    </source>
</evidence>
<protein>
    <recommendedName>
        <fullName evidence="5">L1 transposable element RRM domain-containing protein</fullName>
    </recommendedName>
</protein>
<reference evidence="4" key="1">
    <citation type="submission" date="2024-04" db="EMBL/GenBank/DDBJ databases">
        <title>Salinicola lusitanus LLJ914,a marine bacterium isolated from the Okinawa Trough.</title>
        <authorList>
            <person name="Li J."/>
        </authorList>
    </citation>
    <scope>NUCLEOTIDE SEQUENCE [LARGE SCALE GENOMIC DNA]</scope>
</reference>
<evidence type="ECO:0000256" key="1">
    <source>
        <dbReference type="SAM" id="Coils"/>
    </source>
</evidence>
<dbReference type="PANTHER" id="PTHR11505">
    <property type="entry name" value="L1 TRANSPOSABLE ELEMENT-RELATED"/>
    <property type="match status" value="1"/>
</dbReference>
<organism evidence="3 4">
    <name type="scientific">Mugilogobius chulae</name>
    <name type="common">yellowstripe goby</name>
    <dbReference type="NCBI Taxonomy" id="88201"/>
    <lineage>
        <taxon>Eukaryota</taxon>
        <taxon>Metazoa</taxon>
        <taxon>Chordata</taxon>
        <taxon>Craniata</taxon>
        <taxon>Vertebrata</taxon>
        <taxon>Euteleostomi</taxon>
        <taxon>Actinopterygii</taxon>
        <taxon>Neopterygii</taxon>
        <taxon>Teleostei</taxon>
        <taxon>Neoteleostei</taxon>
        <taxon>Acanthomorphata</taxon>
        <taxon>Gobiaria</taxon>
        <taxon>Gobiiformes</taxon>
        <taxon>Gobioidei</taxon>
        <taxon>Gobiidae</taxon>
        <taxon>Gobionellinae</taxon>
        <taxon>Mugilogobius</taxon>
    </lineage>
</organism>
<feature type="region of interest" description="Disordered" evidence="2">
    <location>
        <begin position="1"/>
        <end position="50"/>
    </location>
</feature>
<dbReference type="AlphaFoldDB" id="A0AAW0NX60"/>
<feature type="compositionally biased region" description="Basic and acidic residues" evidence="2">
    <location>
        <begin position="31"/>
        <end position="49"/>
    </location>
</feature>
<proteinExistence type="predicted"/>
<evidence type="ECO:0008006" key="5">
    <source>
        <dbReference type="Google" id="ProtNLM"/>
    </source>
</evidence>
<comment type="caution">
    <text evidence="3">The sequence shown here is derived from an EMBL/GenBank/DDBJ whole genome shotgun (WGS) entry which is preliminary data.</text>
</comment>
<sequence>MKDSAHPKVPVRASRAALSRRGGSESLCARTPRDANLHRAKSEEPREDFPSAELKTHNHKCIGVSAVSWATEAELKTVFLRGLLCRWKNLHNWINSSDSRLDGLSESAQHLCPNELRTPQKEDYNRSWSWSRAGASTCRGEKKEGQAKGLRSKKGNVDVEDVGYEDAAMLSEPPSLASIREAINDTMAKSMSEWDIKLSQQLRQLQSNFSEDVKRQLGEIRIEFRQMVEETAGKVEATSRRLDEAEGRIEEVESFGIEVKEYIAALKKTQQELKSKVTELEGHSRRNNIRIYGIKEGTEGTSMVTFVETLLKAELSDSTGLTDLGIERAHRALGPRPAEGAPPRSTLVKFLKYSTKEKIISAAWKKKISVDGQRVFFDHDYATAVMEKRREYLPIKKLLKQNGIRFHTPMTRMRVFLDSGTVTYQSAEQAAEDLRAKGFLISPSPKRNAPERPSLPWERVKEKRSGIQRLPPTS</sequence>
<dbReference type="Proteomes" id="UP001460270">
    <property type="component" value="Unassembled WGS sequence"/>
</dbReference>
<feature type="coiled-coil region" evidence="1">
    <location>
        <begin position="228"/>
        <end position="286"/>
    </location>
</feature>
<keyword evidence="1" id="KW-0175">Coiled coil</keyword>
<name>A0AAW0NX60_9GOBI</name>
<keyword evidence="4" id="KW-1185">Reference proteome</keyword>
<evidence type="ECO:0000313" key="3">
    <source>
        <dbReference type="EMBL" id="KAK7912425.1"/>
    </source>
</evidence>
<feature type="compositionally biased region" description="Low complexity" evidence="2">
    <location>
        <begin position="12"/>
        <end position="26"/>
    </location>
</feature>
<accession>A0AAW0NX60</accession>
<dbReference type="InterPro" id="IPR004244">
    <property type="entry name" value="Transposase_22"/>
</dbReference>
<gene>
    <name evidence="3" type="ORF">WMY93_012636</name>
</gene>
<feature type="region of interest" description="Disordered" evidence="2">
    <location>
        <begin position="439"/>
        <end position="474"/>
    </location>
</feature>
<evidence type="ECO:0000313" key="4">
    <source>
        <dbReference type="Proteomes" id="UP001460270"/>
    </source>
</evidence>
<dbReference type="EMBL" id="JBBPFD010000009">
    <property type="protein sequence ID" value="KAK7912425.1"/>
    <property type="molecule type" value="Genomic_DNA"/>
</dbReference>